<dbReference type="InterPro" id="IPR000600">
    <property type="entry name" value="ROK"/>
</dbReference>
<reference evidence="2 3" key="1">
    <citation type="submission" date="2018-08" db="EMBL/GenBank/DDBJ databases">
        <title>Genomic Encyclopedia of Type Strains, Phase IV (KMG-IV): sequencing the most valuable type-strain genomes for metagenomic binning, comparative biology and taxonomic classification.</title>
        <authorList>
            <person name="Goeker M."/>
        </authorList>
    </citation>
    <scope>NUCLEOTIDE SEQUENCE [LARGE SCALE GENOMIC DNA]</scope>
    <source>
        <strain evidence="2 3">DSM 23923</strain>
    </source>
</reference>
<dbReference type="PANTHER" id="PTHR18964:SF149">
    <property type="entry name" value="BIFUNCTIONAL UDP-N-ACETYLGLUCOSAMINE 2-EPIMERASE_N-ACETYLMANNOSAMINE KINASE"/>
    <property type="match status" value="1"/>
</dbReference>
<dbReference type="Pfam" id="PF00480">
    <property type="entry name" value="ROK"/>
    <property type="match status" value="1"/>
</dbReference>
<dbReference type="Gene3D" id="3.30.420.40">
    <property type="match status" value="2"/>
</dbReference>
<evidence type="ECO:0000313" key="2">
    <source>
        <dbReference type="EMBL" id="REG11724.1"/>
    </source>
</evidence>
<evidence type="ECO:0000313" key="3">
    <source>
        <dbReference type="Proteomes" id="UP000256388"/>
    </source>
</evidence>
<keyword evidence="3" id="KW-1185">Reference proteome</keyword>
<name>A0A347ZQZ1_9CHLR</name>
<organism evidence="2 3">
    <name type="scientific">Pelolinea submarina</name>
    <dbReference type="NCBI Taxonomy" id="913107"/>
    <lineage>
        <taxon>Bacteria</taxon>
        <taxon>Bacillati</taxon>
        <taxon>Chloroflexota</taxon>
        <taxon>Anaerolineae</taxon>
        <taxon>Anaerolineales</taxon>
        <taxon>Anaerolineaceae</taxon>
        <taxon>Pelolinea</taxon>
    </lineage>
</organism>
<protein>
    <submittedName>
        <fullName evidence="2">Glucokinase</fullName>
    </submittedName>
</protein>
<keyword evidence="2" id="KW-0418">Kinase</keyword>
<proteinExistence type="inferred from homology"/>
<gene>
    <name evidence="2" type="ORF">DFR64_1616</name>
</gene>
<evidence type="ECO:0000256" key="1">
    <source>
        <dbReference type="ARBA" id="ARBA00006479"/>
    </source>
</evidence>
<sequence>MAVDIGGTKMDIAYVDETGAFYKPPERLYVPFDEDGIADLDKMLDMLEPYVVFARENLPNFLGAGFSICGNIDDADGNCVLVANLRWYNVPFGKMAHERYQVPIYAATDVRMALIAELLWGKAKGCNYVAWMTLGTGYGGYLFLDGKLYGGYHGFAGNLGHAIYDERGGADCGCGQRGCFESYVAGPAIARQGQAAADEGRSALLKQLSQKDDGKVHTSMVFEAERQGDPAAVKIIEEQVRKLGISLSSMVDLLDLEMIVMGGGVLKGAADFLDRVDNRVRGFLMTVEAKRDLKIERETFDNSALMGAAATVFIKNNILEL</sequence>
<comment type="caution">
    <text evidence="2">The sequence shown here is derived from an EMBL/GenBank/DDBJ whole genome shotgun (WGS) entry which is preliminary data.</text>
</comment>
<dbReference type="InterPro" id="IPR043129">
    <property type="entry name" value="ATPase_NBD"/>
</dbReference>
<comment type="similarity">
    <text evidence="1">Belongs to the ROK (NagC/XylR) family.</text>
</comment>
<dbReference type="AlphaFoldDB" id="A0A347ZQZ1"/>
<dbReference type="Proteomes" id="UP000256388">
    <property type="component" value="Unassembled WGS sequence"/>
</dbReference>
<dbReference type="EMBL" id="QUMS01000001">
    <property type="protein sequence ID" value="REG11724.1"/>
    <property type="molecule type" value="Genomic_DNA"/>
</dbReference>
<dbReference type="SUPFAM" id="SSF53067">
    <property type="entry name" value="Actin-like ATPase domain"/>
    <property type="match status" value="1"/>
</dbReference>
<accession>A0A347ZQZ1</accession>
<keyword evidence="2" id="KW-0808">Transferase</keyword>
<dbReference type="GO" id="GO:0016301">
    <property type="term" value="F:kinase activity"/>
    <property type="evidence" value="ECO:0007669"/>
    <property type="project" value="UniProtKB-KW"/>
</dbReference>
<dbReference type="PANTHER" id="PTHR18964">
    <property type="entry name" value="ROK (REPRESSOR, ORF, KINASE) FAMILY"/>
    <property type="match status" value="1"/>
</dbReference>